<dbReference type="InterPro" id="IPR014955">
    <property type="entry name" value="DUF1826"/>
</dbReference>
<protein>
    <submittedName>
        <fullName evidence="1">DUF1826 domain-containing protein</fullName>
    </submittedName>
</protein>
<comment type="caution">
    <text evidence="1">The sequence shown here is derived from an EMBL/GenBank/DDBJ whole genome shotgun (WGS) entry which is preliminary data.</text>
</comment>
<reference evidence="1 2" key="1">
    <citation type="journal article" date="2012" name="Int. J. Syst. Evol. Microbiol.">
        <title>Marinomonas hwangdonensis sp. nov., isolated from seawater.</title>
        <authorList>
            <person name="Jung Y.T."/>
            <person name="Oh T.K."/>
            <person name="Yoon J.H."/>
        </authorList>
    </citation>
    <scope>NUCLEOTIDE SEQUENCE [LARGE SCALE GENOMIC DNA]</scope>
    <source>
        <strain evidence="1 2">HDW-15</strain>
    </source>
</reference>
<gene>
    <name evidence="1" type="ORF">EBI00_09840</name>
</gene>
<keyword evidence="2" id="KW-1185">Reference proteome</keyword>
<dbReference type="Proteomes" id="UP000280507">
    <property type="component" value="Unassembled WGS sequence"/>
</dbReference>
<organism evidence="1 2">
    <name type="scientific">Marinomonas hwangdonensis</name>
    <dbReference type="NCBI Taxonomy" id="1053647"/>
    <lineage>
        <taxon>Bacteria</taxon>
        <taxon>Pseudomonadati</taxon>
        <taxon>Pseudomonadota</taxon>
        <taxon>Gammaproteobacteria</taxon>
        <taxon>Oceanospirillales</taxon>
        <taxon>Oceanospirillaceae</taxon>
        <taxon>Marinomonas</taxon>
    </lineage>
</organism>
<dbReference type="AlphaFoldDB" id="A0A3M8Q6B3"/>
<dbReference type="OrthoDB" id="5342505at2"/>
<evidence type="ECO:0000313" key="1">
    <source>
        <dbReference type="EMBL" id="RNF50470.1"/>
    </source>
</evidence>
<dbReference type="EMBL" id="RIZG01000005">
    <property type="protein sequence ID" value="RNF50470.1"/>
    <property type="molecule type" value="Genomic_DNA"/>
</dbReference>
<dbReference type="Pfam" id="PF08856">
    <property type="entry name" value="DUF1826"/>
    <property type="match status" value="1"/>
</dbReference>
<sequence length="216" mass="23905">MVYQDSLARFSVMGVAKSPDQGVLADIYQNGIAMAIWQRPLGELAEYVASLVTLTPQFSFQAQGDTEKTRALLNRVLPDAAGKETFIDDVVLLVDMFACLFDLNEVGVRLNVLSRTMCPRFHVDKIPCRLVSTYLGNGSEWLHDAHVDRRFVGQIDRSADHSSGLRKNGQINRLKVGDVAVMKGDTWPALEGRGVVHRSPAANADNMRVFLSLDMV</sequence>
<accession>A0A3M8Q6B3</accession>
<name>A0A3M8Q6B3_9GAMM</name>
<proteinExistence type="predicted"/>
<dbReference type="RefSeq" id="WP_123095756.1">
    <property type="nucleotide sequence ID" value="NZ_RIZG01000005.1"/>
</dbReference>
<evidence type="ECO:0000313" key="2">
    <source>
        <dbReference type="Proteomes" id="UP000280507"/>
    </source>
</evidence>